<dbReference type="PANTHER" id="PTHR43712">
    <property type="entry name" value="PUTATIVE (AFU_ORTHOLOGUE AFUA_4G14580)-RELATED"/>
    <property type="match status" value="1"/>
</dbReference>
<dbReference type="EMBL" id="SPNV01000027">
    <property type="protein sequence ID" value="KAF5864905.1"/>
    <property type="molecule type" value="Genomic_DNA"/>
</dbReference>
<proteinExistence type="predicted"/>
<evidence type="ECO:0000313" key="2">
    <source>
        <dbReference type="Proteomes" id="UP000541154"/>
    </source>
</evidence>
<comment type="caution">
    <text evidence="1">The sequence shown here is derived from an EMBL/GenBank/DDBJ whole genome shotgun (WGS) entry which is preliminary data.</text>
</comment>
<accession>A0A8H6AEM5</accession>
<dbReference type="PANTHER" id="PTHR43712:SF18">
    <property type="entry name" value="PUTATIVE (AFU_ORTHOLOGUE AFUA_4G14240)-RELATED"/>
    <property type="match status" value="1"/>
</dbReference>
<dbReference type="Proteomes" id="UP000541154">
    <property type="component" value="Unassembled WGS sequence"/>
</dbReference>
<organism evidence="1 2">
    <name type="scientific">Petromyces alliaceus</name>
    <name type="common">Aspergillus alliaceus</name>
    <dbReference type="NCBI Taxonomy" id="209559"/>
    <lineage>
        <taxon>Eukaryota</taxon>
        <taxon>Fungi</taxon>
        <taxon>Dikarya</taxon>
        <taxon>Ascomycota</taxon>
        <taxon>Pezizomycotina</taxon>
        <taxon>Eurotiomycetes</taxon>
        <taxon>Eurotiomycetidae</taxon>
        <taxon>Eurotiales</taxon>
        <taxon>Aspergillaceae</taxon>
        <taxon>Aspergillus</taxon>
        <taxon>Aspergillus subgen. Circumdati</taxon>
    </lineage>
</organism>
<evidence type="ECO:0000313" key="1">
    <source>
        <dbReference type="EMBL" id="KAF5864905.1"/>
    </source>
</evidence>
<gene>
    <name evidence="1" type="ORF">ETB97_006135</name>
</gene>
<sequence>MRLYSHVEDTLYAISGLGFVDTTSDDLYSANTITKLLAAMPSTEHGALISEALLGAAFLMRKLKADNFKYPFKELDTPYQYAYQLMGQEELSKQHTYSIMAAEGRLDSFNHFMVGKIMKASKRCFLSYHGRYCGGRGEPLLDIKAAYPELQASDLAVQAFNQDIIEVSGVTLATWNYKEENSPQPVKGALIHHLAYSS</sequence>
<keyword evidence="2" id="KW-1185">Reference proteome</keyword>
<dbReference type="AlphaFoldDB" id="A0A8H6AEM5"/>
<reference evidence="1 2" key="1">
    <citation type="submission" date="2019-04" db="EMBL/GenBank/DDBJ databases">
        <title>Aspergillus burnettii sp. nov., novel species from soil in southeast Queensland.</title>
        <authorList>
            <person name="Gilchrist C.L.M."/>
            <person name="Pitt J.I."/>
            <person name="Lange L."/>
            <person name="Lacey H.J."/>
            <person name="Vuong D."/>
            <person name="Midgley D.J."/>
            <person name="Greenfield P."/>
            <person name="Bradbury M."/>
            <person name="Lacey E."/>
            <person name="Busk P.K."/>
            <person name="Pilgaard B."/>
            <person name="Chooi Y.H."/>
            <person name="Piggott A.M."/>
        </authorList>
    </citation>
    <scope>NUCLEOTIDE SEQUENCE [LARGE SCALE GENOMIC DNA]</scope>
    <source>
        <strain evidence="1 2">FRR 5400</strain>
    </source>
</reference>
<name>A0A8H6AEM5_PETAA</name>
<protein>
    <submittedName>
        <fullName evidence="1">Uncharacterized protein</fullName>
    </submittedName>
</protein>